<dbReference type="InterPro" id="IPR036634">
    <property type="entry name" value="PRD_sf"/>
</dbReference>
<dbReference type="InterPro" id="IPR003501">
    <property type="entry name" value="PTS_EIIB_2/3"/>
</dbReference>
<evidence type="ECO:0000256" key="5">
    <source>
        <dbReference type="ARBA" id="ARBA00023163"/>
    </source>
</evidence>
<dbReference type="PROSITE" id="PS51099">
    <property type="entry name" value="PTS_EIIB_TYPE_2"/>
    <property type="match status" value="1"/>
</dbReference>
<accession>A0A1T4WMX8</accession>
<dbReference type="GO" id="GO:0006355">
    <property type="term" value="P:regulation of DNA-templated transcription"/>
    <property type="evidence" value="ECO:0007669"/>
    <property type="project" value="InterPro"/>
</dbReference>
<evidence type="ECO:0000256" key="4">
    <source>
        <dbReference type="ARBA" id="ARBA00023159"/>
    </source>
</evidence>
<dbReference type="Pfam" id="PF05043">
    <property type="entry name" value="Mga"/>
    <property type="match status" value="1"/>
</dbReference>
<dbReference type="SUPFAM" id="SSF63520">
    <property type="entry name" value="PTS-regulatory domain, PRD"/>
    <property type="match status" value="2"/>
</dbReference>
<proteinExistence type="predicted"/>
<dbReference type="CDD" id="cd05568">
    <property type="entry name" value="PTS_IIB_bgl_like"/>
    <property type="match status" value="1"/>
</dbReference>
<dbReference type="PROSITE" id="PS51094">
    <property type="entry name" value="PTS_EIIA_TYPE_2"/>
    <property type="match status" value="1"/>
</dbReference>
<evidence type="ECO:0000313" key="10">
    <source>
        <dbReference type="Proteomes" id="UP000190105"/>
    </source>
</evidence>
<gene>
    <name evidence="9" type="ORF">SAMN05443428_102173</name>
</gene>
<dbReference type="InterPro" id="IPR013011">
    <property type="entry name" value="PTS_EIIB_2"/>
</dbReference>
<evidence type="ECO:0000256" key="1">
    <source>
        <dbReference type="ARBA" id="ARBA00022679"/>
    </source>
</evidence>
<dbReference type="EMBL" id="FUYH01000002">
    <property type="protein sequence ID" value="SKA78696.1"/>
    <property type="molecule type" value="Genomic_DNA"/>
</dbReference>
<name>A0A1T4WMX8_9CLOT</name>
<keyword evidence="3" id="KW-0805">Transcription regulation</keyword>
<dbReference type="Gene3D" id="1.10.10.10">
    <property type="entry name" value="Winged helix-like DNA-binding domain superfamily/Winged helix DNA-binding domain"/>
    <property type="match status" value="2"/>
</dbReference>
<dbReference type="Pfam" id="PF00874">
    <property type="entry name" value="PRD"/>
    <property type="match status" value="2"/>
</dbReference>
<keyword evidence="5" id="KW-0804">Transcription</keyword>
<dbReference type="Proteomes" id="UP000190105">
    <property type="component" value="Unassembled WGS sequence"/>
</dbReference>
<evidence type="ECO:0000256" key="2">
    <source>
        <dbReference type="ARBA" id="ARBA00022737"/>
    </source>
</evidence>
<dbReference type="Pfam" id="PF08280">
    <property type="entry name" value="HTH_Mga"/>
    <property type="match status" value="1"/>
</dbReference>
<dbReference type="GO" id="GO:0009401">
    <property type="term" value="P:phosphoenolpyruvate-dependent sugar phosphotransferase system"/>
    <property type="evidence" value="ECO:0007669"/>
    <property type="project" value="InterPro"/>
</dbReference>
<dbReference type="GO" id="GO:0008982">
    <property type="term" value="F:protein-N(PI)-phosphohistidine-sugar phosphotransferase activity"/>
    <property type="evidence" value="ECO:0007669"/>
    <property type="project" value="InterPro"/>
</dbReference>
<dbReference type="SUPFAM" id="SSF52794">
    <property type="entry name" value="PTS system IIB component-like"/>
    <property type="match status" value="1"/>
</dbReference>
<protein>
    <submittedName>
        <fullName evidence="9">Transcriptional antiterminator</fullName>
    </submittedName>
</protein>
<dbReference type="PROSITE" id="PS51372">
    <property type="entry name" value="PRD_2"/>
    <property type="match status" value="2"/>
</dbReference>
<dbReference type="OrthoDB" id="3175596at2"/>
<sequence>MTIMNSKENIKTKIALILVERDEPITVKEISNQVQLSEKTIRKYIDEIEYEFKEKGIEVIRKTNVGIQLKMSEERRAELKRDINIHGYNEYTSEYRQQYILKTLFKNRYTYTIQLLSEDLYCSKGTILNDLIYVQKWLEKYGLCLKRKQNQGLWIEGSEKAYRDAMMSLFFQLKENSNEDIDINEIERLDYRIDYINYKKLKQFFPRTNFILIQSTVQEAERKLGYSFTDQAFINIIAHIAIMIERIKFERKIEIESNLFQNIKQSNEYVISKWMIYKLSKEFEIEIPEEETVYLSLHLLGAKIQENINQNNYDMLFNSENKVYIEFAKEIIILVGEILEVDLSQDKMLLLGLALHLRPTIVRLKYGLQLRNPLLGRIKKEFVSIYGAAWACNSIFERRFGVSINEDEVAYIALHIAVAMERLNERIRTVIVCSSGIGTSQMVARELKKQLQQLEIIDVIPLHLLTDKLIEENDLIISTIPIRQKNEKIVNITTLVDERDILIIKNKIDDIKIRHMKLKTKMEYQENIPEQKHYLEGIITKKYCFIEEGNEDFLEIVKKYANLMETEGIGSQGFCKSVIDREIKSSTVIGRGIAIPHSTEEYVKKLGICIIKLNNPVKWNNEEIDLILILALRFSDLNGTKEFFKNFYSVLDNEELIRKIKNAKNEEEIVTLFLNGGELND</sequence>
<dbReference type="Gene3D" id="3.40.930.10">
    <property type="entry name" value="Mannitol-specific EII, Chain A"/>
    <property type="match status" value="1"/>
</dbReference>
<evidence type="ECO:0000313" key="9">
    <source>
        <dbReference type="EMBL" id="SKA78696.1"/>
    </source>
</evidence>
<reference evidence="10" key="1">
    <citation type="submission" date="2017-02" db="EMBL/GenBank/DDBJ databases">
        <authorList>
            <person name="Varghese N."/>
            <person name="Submissions S."/>
        </authorList>
    </citation>
    <scope>NUCLEOTIDE SEQUENCE [LARGE SCALE GENOMIC DNA]</scope>
    <source>
        <strain evidence="10">USBA 833</strain>
    </source>
</reference>
<dbReference type="SUPFAM" id="SSF55804">
    <property type="entry name" value="Phoshotransferase/anion transport protein"/>
    <property type="match status" value="1"/>
</dbReference>
<feature type="domain" description="PTS EIIB type-2" evidence="7">
    <location>
        <begin position="427"/>
        <end position="516"/>
    </location>
</feature>
<dbReference type="Gene3D" id="3.40.50.2300">
    <property type="match status" value="1"/>
</dbReference>
<evidence type="ECO:0000259" key="8">
    <source>
        <dbReference type="PROSITE" id="PS51372"/>
    </source>
</evidence>
<evidence type="ECO:0000259" key="7">
    <source>
        <dbReference type="PROSITE" id="PS51099"/>
    </source>
</evidence>
<dbReference type="InterPro" id="IPR050661">
    <property type="entry name" value="BglG_antiterminators"/>
</dbReference>
<keyword evidence="1" id="KW-0808">Transferase</keyword>
<dbReference type="InterPro" id="IPR016152">
    <property type="entry name" value="PTrfase/Anion_transptr"/>
</dbReference>
<evidence type="ECO:0000256" key="3">
    <source>
        <dbReference type="ARBA" id="ARBA00023015"/>
    </source>
</evidence>
<keyword evidence="4" id="KW-0010">Activator</keyword>
<feature type="domain" description="PTS EIIA type-2" evidence="6">
    <location>
        <begin position="537"/>
        <end position="676"/>
    </location>
</feature>
<keyword evidence="10" id="KW-1185">Reference proteome</keyword>
<feature type="domain" description="PRD" evidence="8">
    <location>
        <begin position="319"/>
        <end position="426"/>
    </location>
</feature>
<dbReference type="InterPro" id="IPR036095">
    <property type="entry name" value="PTS_EIIB-like_sf"/>
</dbReference>
<dbReference type="AlphaFoldDB" id="A0A1T4WMX8"/>
<organism evidence="9 10">
    <name type="scientific">Caloramator quimbayensis</name>
    <dbReference type="NCBI Taxonomy" id="1147123"/>
    <lineage>
        <taxon>Bacteria</taxon>
        <taxon>Bacillati</taxon>
        <taxon>Bacillota</taxon>
        <taxon>Clostridia</taxon>
        <taxon>Eubacteriales</taxon>
        <taxon>Clostridiaceae</taxon>
        <taxon>Caloramator</taxon>
    </lineage>
</organism>
<keyword evidence="2" id="KW-0677">Repeat</keyword>
<dbReference type="PANTHER" id="PTHR30185:SF18">
    <property type="entry name" value="TRANSCRIPTIONAL REGULATOR MTLR"/>
    <property type="match status" value="1"/>
</dbReference>
<dbReference type="PANTHER" id="PTHR30185">
    <property type="entry name" value="CRYPTIC BETA-GLUCOSIDE BGL OPERON ANTITERMINATOR"/>
    <property type="match status" value="1"/>
</dbReference>
<dbReference type="InterPro" id="IPR011608">
    <property type="entry name" value="PRD"/>
</dbReference>
<dbReference type="Pfam" id="PF02302">
    <property type="entry name" value="PTS_IIB"/>
    <property type="match status" value="1"/>
</dbReference>
<dbReference type="InterPro" id="IPR013199">
    <property type="entry name" value="HTH_Mga_DNA-bd_dom"/>
</dbReference>
<dbReference type="STRING" id="1147123.SAMN05443428_102173"/>
<dbReference type="InterPro" id="IPR002178">
    <property type="entry name" value="PTS_EIIA_type-2_dom"/>
</dbReference>
<dbReference type="Pfam" id="PF00359">
    <property type="entry name" value="PTS_EIIA_2"/>
    <property type="match status" value="1"/>
</dbReference>
<dbReference type="InterPro" id="IPR036388">
    <property type="entry name" value="WH-like_DNA-bd_sf"/>
</dbReference>
<feature type="domain" description="PRD" evidence="8">
    <location>
        <begin position="204"/>
        <end position="309"/>
    </location>
</feature>
<dbReference type="Gene3D" id="1.10.1790.10">
    <property type="entry name" value="PRD domain"/>
    <property type="match status" value="2"/>
</dbReference>
<dbReference type="InterPro" id="IPR007737">
    <property type="entry name" value="Mga_HTH"/>
</dbReference>
<evidence type="ECO:0000259" key="6">
    <source>
        <dbReference type="PROSITE" id="PS51094"/>
    </source>
</evidence>